<dbReference type="SUPFAM" id="SSF55298">
    <property type="entry name" value="YjgF-like"/>
    <property type="match status" value="1"/>
</dbReference>
<dbReference type="PANTHER" id="PTHR43760">
    <property type="entry name" value="ENDORIBONUCLEASE-RELATED"/>
    <property type="match status" value="1"/>
</dbReference>
<dbReference type="Proteomes" id="UP000523431">
    <property type="component" value="Unassembled WGS sequence"/>
</dbReference>
<comment type="caution">
    <text evidence="2">The sequence shown here is derived from an EMBL/GenBank/DDBJ whole genome shotgun (WGS) entry which is preliminary data.</text>
</comment>
<dbReference type="Proteomes" id="UP000557344">
    <property type="component" value="Unassembled WGS sequence"/>
</dbReference>
<dbReference type="EMBL" id="JACIHU010000001">
    <property type="protein sequence ID" value="MBB4478483.1"/>
    <property type="molecule type" value="Genomic_DNA"/>
</dbReference>
<evidence type="ECO:0000313" key="5">
    <source>
        <dbReference type="Proteomes" id="UP000557344"/>
    </source>
</evidence>
<accession>A0A7W6V6E5</accession>
<dbReference type="InterPro" id="IPR013813">
    <property type="entry name" value="Endoribo_LPSP/chorism_mut-like"/>
</dbReference>
<organism evidence="2 5">
    <name type="scientific">Rhizobium etli</name>
    <dbReference type="NCBI Taxonomy" id="29449"/>
    <lineage>
        <taxon>Bacteria</taxon>
        <taxon>Pseudomonadati</taxon>
        <taxon>Pseudomonadota</taxon>
        <taxon>Alphaproteobacteria</taxon>
        <taxon>Hyphomicrobiales</taxon>
        <taxon>Rhizobiaceae</taxon>
        <taxon>Rhizobium/Agrobacterium group</taxon>
        <taxon>Rhizobium</taxon>
    </lineage>
</organism>
<evidence type="ECO:0000259" key="1">
    <source>
        <dbReference type="Pfam" id="PF14588"/>
    </source>
</evidence>
<gene>
    <name evidence="2" type="ORF">GGE46_001024</name>
    <name evidence="3" type="ORF">GGE57_001024</name>
</gene>
<dbReference type="InterPro" id="IPR035959">
    <property type="entry name" value="RutC-like_sf"/>
</dbReference>
<sequence>MAHSVESRLEKLGIELPEPAKSVANYVGFVLTGKLLLTSGQVPLHNGEISQKGLIGGELDVEAGRAAAERCAINVLAQAKAALGSLDEVRRLVKITVFVASAPGFTSQHLVANGASDLFVATFGDAGVHARSAVGVASLPFNAAVEIEAVFEVA</sequence>
<protein>
    <submittedName>
        <fullName evidence="2">Enamine deaminase RidA (YjgF/YER057c/UK114 family)</fullName>
    </submittedName>
</protein>
<dbReference type="AlphaFoldDB" id="A0A7W6V6E5"/>
<feature type="domain" description="Endoribonuclease L-PSP/chorismate mutase-like" evidence="1">
    <location>
        <begin position="6"/>
        <end position="144"/>
    </location>
</feature>
<evidence type="ECO:0000313" key="2">
    <source>
        <dbReference type="EMBL" id="MBB4478483.1"/>
    </source>
</evidence>
<dbReference type="PANTHER" id="PTHR43760:SF1">
    <property type="entry name" value="ENDORIBONUCLEASE L-PSP_CHORISMATE MUTASE-LIKE DOMAIN-CONTAINING PROTEIN"/>
    <property type="match status" value="1"/>
</dbReference>
<evidence type="ECO:0000313" key="3">
    <source>
        <dbReference type="EMBL" id="MBB4534315.1"/>
    </source>
</evidence>
<dbReference type="Pfam" id="PF14588">
    <property type="entry name" value="YjgF_endoribonc"/>
    <property type="match status" value="1"/>
</dbReference>
<dbReference type="EMBL" id="JACIID010000001">
    <property type="protein sequence ID" value="MBB4534315.1"/>
    <property type="molecule type" value="Genomic_DNA"/>
</dbReference>
<dbReference type="Gene3D" id="3.30.1330.40">
    <property type="entry name" value="RutC-like"/>
    <property type="match status" value="1"/>
</dbReference>
<dbReference type="RefSeq" id="WP_183838445.1">
    <property type="nucleotide sequence ID" value="NZ_JACIHU010000001.1"/>
</dbReference>
<reference evidence="4 5" key="1">
    <citation type="submission" date="2020-08" db="EMBL/GenBank/DDBJ databases">
        <title>Genomic Encyclopedia of Type Strains, Phase IV (KMG-V): Genome sequencing to study the core and pangenomes of soil and plant-associated prokaryotes.</title>
        <authorList>
            <person name="Whitman W."/>
        </authorList>
    </citation>
    <scope>NUCLEOTIDE SEQUENCE [LARGE SCALE GENOMIC DNA]</scope>
    <source>
        <strain evidence="2 5">SEMIA 471</strain>
        <strain evidence="3 4">SEMIA 489</strain>
    </source>
</reference>
<proteinExistence type="predicted"/>
<name>A0A7W6V6E5_RHIET</name>
<dbReference type="CDD" id="cd02199">
    <property type="entry name" value="YjgF_YER057c_UK114_like_1"/>
    <property type="match status" value="1"/>
</dbReference>
<evidence type="ECO:0000313" key="4">
    <source>
        <dbReference type="Proteomes" id="UP000523431"/>
    </source>
</evidence>